<keyword evidence="2 5" id="KW-0812">Transmembrane</keyword>
<dbReference type="Proteomes" id="UP000192578">
    <property type="component" value="Unassembled WGS sequence"/>
</dbReference>
<evidence type="ECO:0000256" key="5">
    <source>
        <dbReference type="SAM" id="Phobius"/>
    </source>
</evidence>
<accession>A0A9X6NJ41</accession>
<reference evidence="7" key="1">
    <citation type="submission" date="2017-01" db="EMBL/GenBank/DDBJ databases">
        <title>Comparative genomics of anhydrobiosis in the tardigrade Hypsibius dujardini.</title>
        <authorList>
            <person name="Yoshida Y."/>
            <person name="Koutsovoulos G."/>
            <person name="Laetsch D."/>
            <person name="Stevens L."/>
            <person name="Kumar S."/>
            <person name="Horikawa D."/>
            <person name="Ishino K."/>
            <person name="Komine S."/>
            <person name="Tomita M."/>
            <person name="Blaxter M."/>
            <person name="Arakawa K."/>
        </authorList>
    </citation>
    <scope>NUCLEOTIDE SEQUENCE [LARGE SCALE GENOMIC DNA]</scope>
    <source>
        <strain evidence="7">Z151</strain>
    </source>
</reference>
<organism evidence="6 7">
    <name type="scientific">Hypsibius exemplaris</name>
    <name type="common">Freshwater tardigrade</name>
    <dbReference type="NCBI Taxonomy" id="2072580"/>
    <lineage>
        <taxon>Eukaryota</taxon>
        <taxon>Metazoa</taxon>
        <taxon>Ecdysozoa</taxon>
        <taxon>Tardigrada</taxon>
        <taxon>Eutardigrada</taxon>
        <taxon>Parachela</taxon>
        <taxon>Hypsibioidea</taxon>
        <taxon>Hypsibiidae</taxon>
        <taxon>Hypsibius</taxon>
    </lineage>
</organism>
<feature type="transmembrane region" description="Helical" evidence="5">
    <location>
        <begin position="118"/>
        <end position="140"/>
    </location>
</feature>
<comment type="caution">
    <text evidence="6">The sequence shown here is derived from an EMBL/GenBank/DDBJ whole genome shotgun (WGS) entry which is preliminary data.</text>
</comment>
<evidence type="ECO:0000256" key="4">
    <source>
        <dbReference type="ARBA" id="ARBA00023136"/>
    </source>
</evidence>
<dbReference type="PANTHER" id="PTHR12489">
    <property type="entry name" value="LIPOMA HMGIC FUSION PARTNER-LIKE PROTEIN"/>
    <property type="match status" value="1"/>
</dbReference>
<evidence type="ECO:0000313" key="6">
    <source>
        <dbReference type="EMBL" id="OWA53878.1"/>
    </source>
</evidence>
<dbReference type="EMBL" id="MTYJ01000353">
    <property type="protein sequence ID" value="OWA53878.1"/>
    <property type="molecule type" value="Genomic_DNA"/>
</dbReference>
<evidence type="ECO:0000256" key="2">
    <source>
        <dbReference type="ARBA" id="ARBA00022692"/>
    </source>
</evidence>
<evidence type="ECO:0000313" key="7">
    <source>
        <dbReference type="Proteomes" id="UP000192578"/>
    </source>
</evidence>
<keyword evidence="7" id="KW-1185">Reference proteome</keyword>
<keyword evidence="3 5" id="KW-1133">Transmembrane helix</keyword>
<dbReference type="InterPro" id="IPR019372">
    <property type="entry name" value="LHFPL"/>
</dbReference>
<comment type="subcellular location">
    <subcellularLocation>
        <location evidence="1">Membrane</location>
        <topology evidence="1">Multi-pass membrane protein</topology>
    </subcellularLocation>
</comment>
<feature type="transmembrane region" description="Helical" evidence="5">
    <location>
        <begin position="82"/>
        <end position="111"/>
    </location>
</feature>
<keyword evidence="4 5" id="KW-0472">Membrane</keyword>
<dbReference type="GO" id="GO:0016020">
    <property type="term" value="C:membrane"/>
    <property type="evidence" value="ECO:0007669"/>
    <property type="project" value="UniProtKB-SubCell"/>
</dbReference>
<name>A0A9X6NJ41_HYPEX</name>
<sequence>MGTCSSCFVLVSIGSAGASCIGFYLPYWIKGVISGPNEPSPLKTFFSTFRRCNFPQLSADQTDIVIERECGRYSSFSDIPSVWWQLATLVVGFGSALTLFAAVMSFLACWINDMWTRLFIRGLGLLHLGAGLLITLGLLLHPLGWDAPEVTQACVSSSKYHLGSCHLYWCYFILIAAVTGELLLFITSLKMEPLVASRSNYKERYAEYEYAQDV</sequence>
<feature type="transmembrane region" description="Helical" evidence="5">
    <location>
        <begin position="166"/>
        <end position="189"/>
    </location>
</feature>
<proteinExistence type="predicted"/>
<dbReference type="PANTHER" id="PTHR12489:SF16">
    <property type="entry name" value="LHFPL TETRASPAN SUBFAMILY MEMBER 6 PROTEIN-RELATED"/>
    <property type="match status" value="1"/>
</dbReference>
<dbReference type="AlphaFoldDB" id="A0A9X6NJ41"/>
<evidence type="ECO:0000256" key="3">
    <source>
        <dbReference type="ARBA" id="ARBA00022989"/>
    </source>
</evidence>
<dbReference type="Pfam" id="PF10242">
    <property type="entry name" value="L_HMGIC_fpl"/>
    <property type="match status" value="1"/>
</dbReference>
<protein>
    <submittedName>
        <fullName evidence="6">Lipoma HMGIC fusion partner-like protein</fullName>
    </submittedName>
</protein>
<gene>
    <name evidence="6" type="ORF">BV898_18297</name>
</gene>
<dbReference type="OrthoDB" id="5873721at2759"/>
<evidence type="ECO:0000256" key="1">
    <source>
        <dbReference type="ARBA" id="ARBA00004141"/>
    </source>
</evidence>